<gene>
    <name evidence="4" type="ORF">MICPUCDRAFT_29724</name>
</gene>
<dbReference type="Pfam" id="PF13646">
    <property type="entry name" value="HEAT_2"/>
    <property type="match status" value="1"/>
</dbReference>
<dbReference type="Proteomes" id="UP000001876">
    <property type="component" value="Unassembled WGS sequence"/>
</dbReference>
<dbReference type="EMBL" id="GG663748">
    <property type="protein sequence ID" value="EEH52418.1"/>
    <property type="molecule type" value="Genomic_DNA"/>
</dbReference>
<dbReference type="PANTHER" id="PTHR46710">
    <property type="entry name" value="ARM REPEAT PROTEIN INTERACTING WITH ABF2"/>
    <property type="match status" value="1"/>
</dbReference>
<dbReference type="AlphaFoldDB" id="C1N668"/>
<protein>
    <submittedName>
        <fullName evidence="4">Predicted protein</fullName>
    </submittedName>
</protein>
<dbReference type="RefSeq" id="XP_003063282.1">
    <property type="nucleotide sequence ID" value="XM_003063236.1"/>
</dbReference>
<dbReference type="InterPro" id="IPR011333">
    <property type="entry name" value="SKP1/BTB/POZ_sf"/>
</dbReference>
<sequence length="659" mass="72238">MSTEIGEKCTPNIGDIEKEACYAIGLLASKEDNQNRIAAAGALPGLVALLKRYPPQLSGSIPPSVARRAADAVTNLAHENNDIKNQVRTEGGIPPLVSLLETRDPKVQRAAASALRTLAFKNDENKNQIVECGALPMLIFMVRSEDQTIHYEAIGVIGNLVHSSSHIKRRVLDEGALQPVISLLSSECPESQREAALLIGQFATTEPAFKVKIVQRGAVQPLIQMLNNTDPQLREMAAFALGRLAQNEDNQVGICHADGLRPLLDLLDSNAGNLQHNAAFALYGLAENPDNIPDIIMQGTVQRLNDGELIVQASKDCVAKTLKRLEEKMTGRTLRYLIYMMRTTDKEHSARIAVALAHLCGGADKEQEKGGLETLSDIFMDHGGLEILLEMIAPKHSSTLPSHLRLSPKPRDQKDAAAALYKIAEKITRLAPEEAAPLPATPETHLEEHFDNPELADLVFERAEKRTFYAHRIAFSRASDAFHDMIAQGKRQDEATTTGSDADAKREGACRVDIKHITVEAFEALLKYVYTGQIPPSNDPELGFVPKLACTMLKLGEKYQMLGLKRQCETALAEDVKNAGVSFDAVKLIKFYDLAIDHRADKLARACVLHALEHHASIIKSIGPDSYSKLLQCMVPTIREHLHGIFYRVGSALDAANAR</sequence>
<dbReference type="Pfam" id="PF00514">
    <property type="entry name" value="Arm"/>
    <property type="match status" value="2"/>
</dbReference>
<feature type="repeat" description="ARM" evidence="2">
    <location>
        <begin position="41"/>
        <end position="91"/>
    </location>
</feature>
<proteinExistence type="predicted"/>
<dbReference type="OMA" id="HPPMEEN"/>
<dbReference type="eggNOG" id="KOG0167">
    <property type="taxonomic scope" value="Eukaryota"/>
</dbReference>
<evidence type="ECO:0000313" key="5">
    <source>
        <dbReference type="Proteomes" id="UP000001876"/>
    </source>
</evidence>
<dbReference type="InterPro" id="IPR016024">
    <property type="entry name" value="ARM-type_fold"/>
</dbReference>
<keyword evidence="5" id="KW-1185">Reference proteome</keyword>
<accession>C1N668</accession>
<dbReference type="PROSITE" id="PS50097">
    <property type="entry name" value="BTB"/>
    <property type="match status" value="1"/>
</dbReference>
<organism evidence="5">
    <name type="scientific">Micromonas pusilla (strain CCMP1545)</name>
    <name type="common">Picoplanktonic green alga</name>
    <dbReference type="NCBI Taxonomy" id="564608"/>
    <lineage>
        <taxon>Eukaryota</taxon>
        <taxon>Viridiplantae</taxon>
        <taxon>Chlorophyta</taxon>
        <taxon>Mamiellophyceae</taxon>
        <taxon>Mamiellales</taxon>
        <taxon>Mamiellaceae</taxon>
        <taxon>Micromonas</taxon>
    </lineage>
</organism>
<dbReference type="Gene3D" id="3.30.710.10">
    <property type="entry name" value="Potassium Channel Kv1.1, Chain A"/>
    <property type="match status" value="1"/>
</dbReference>
<dbReference type="STRING" id="564608.C1N668"/>
<evidence type="ECO:0000256" key="2">
    <source>
        <dbReference type="PROSITE-ProRule" id="PRU00259"/>
    </source>
</evidence>
<dbReference type="KEGG" id="mpp:MICPUCDRAFT_29724"/>
<reference evidence="4 5" key="1">
    <citation type="journal article" date="2009" name="Science">
        <title>Green evolution and dynamic adaptations revealed by genomes of the marine picoeukaryotes Micromonas.</title>
        <authorList>
            <person name="Worden A.Z."/>
            <person name="Lee J.H."/>
            <person name="Mock T."/>
            <person name="Rouze P."/>
            <person name="Simmons M.P."/>
            <person name="Aerts A.L."/>
            <person name="Allen A.E."/>
            <person name="Cuvelier M.L."/>
            <person name="Derelle E."/>
            <person name="Everett M.V."/>
            <person name="Foulon E."/>
            <person name="Grimwood J."/>
            <person name="Gundlach H."/>
            <person name="Henrissat B."/>
            <person name="Napoli C."/>
            <person name="McDonald S.M."/>
            <person name="Parker M.S."/>
            <person name="Rombauts S."/>
            <person name="Salamov A."/>
            <person name="Von Dassow P."/>
            <person name="Badger J.H."/>
            <person name="Coutinho P.M."/>
            <person name="Demir E."/>
            <person name="Dubchak I."/>
            <person name="Gentemann C."/>
            <person name="Eikrem W."/>
            <person name="Gready J.E."/>
            <person name="John U."/>
            <person name="Lanier W."/>
            <person name="Lindquist E.A."/>
            <person name="Lucas S."/>
            <person name="Mayer K.F."/>
            <person name="Moreau H."/>
            <person name="Not F."/>
            <person name="Otillar R."/>
            <person name="Panaud O."/>
            <person name="Pangilinan J."/>
            <person name="Paulsen I."/>
            <person name="Piegu B."/>
            <person name="Poliakov A."/>
            <person name="Robbens S."/>
            <person name="Schmutz J."/>
            <person name="Toulza E."/>
            <person name="Wyss T."/>
            <person name="Zelensky A."/>
            <person name="Zhou K."/>
            <person name="Armbrust E.V."/>
            <person name="Bhattacharya D."/>
            <person name="Goodenough U.W."/>
            <person name="Van de Peer Y."/>
            <person name="Grigoriev I.V."/>
        </authorList>
    </citation>
    <scope>NUCLEOTIDE SEQUENCE [LARGE SCALE GENOMIC DNA]</scope>
    <source>
        <strain evidence="4 5">CCMP1545</strain>
    </source>
</reference>
<dbReference type="PANTHER" id="PTHR46710:SF1">
    <property type="entry name" value="ARM REPEAT PROTEIN INTERACTING WITH ABF2"/>
    <property type="match status" value="1"/>
</dbReference>
<evidence type="ECO:0000256" key="1">
    <source>
        <dbReference type="ARBA" id="ARBA00004906"/>
    </source>
</evidence>
<name>C1N668_MICPC</name>
<dbReference type="SMART" id="SM00185">
    <property type="entry name" value="ARM"/>
    <property type="match status" value="7"/>
</dbReference>
<evidence type="ECO:0000259" key="3">
    <source>
        <dbReference type="PROSITE" id="PS50097"/>
    </source>
</evidence>
<dbReference type="Gene3D" id="1.25.10.10">
    <property type="entry name" value="Leucine-rich Repeat Variant"/>
    <property type="match status" value="2"/>
</dbReference>
<dbReference type="GeneID" id="9688923"/>
<evidence type="ECO:0000313" key="4">
    <source>
        <dbReference type="EMBL" id="EEH52418.1"/>
    </source>
</evidence>
<dbReference type="InterPro" id="IPR000225">
    <property type="entry name" value="Armadillo"/>
</dbReference>
<feature type="repeat" description="ARM" evidence="2">
    <location>
        <begin position="217"/>
        <end position="259"/>
    </location>
</feature>
<dbReference type="InterPro" id="IPR044282">
    <property type="entry name" value="ABAP1/ARIA"/>
</dbReference>
<feature type="domain" description="BTB" evidence="3">
    <location>
        <begin position="456"/>
        <end position="538"/>
    </location>
</feature>
<dbReference type="OrthoDB" id="29145at2759"/>
<comment type="pathway">
    <text evidence="1">Protein modification; protein ubiquitination.</text>
</comment>
<dbReference type="SMART" id="SM00225">
    <property type="entry name" value="BTB"/>
    <property type="match status" value="1"/>
</dbReference>
<dbReference type="InterPro" id="IPR000210">
    <property type="entry name" value="BTB/POZ_dom"/>
</dbReference>
<dbReference type="SUPFAM" id="SSF48371">
    <property type="entry name" value="ARM repeat"/>
    <property type="match status" value="1"/>
</dbReference>
<dbReference type="PROSITE" id="PS50176">
    <property type="entry name" value="ARM_REPEAT"/>
    <property type="match status" value="3"/>
</dbReference>
<dbReference type="InterPro" id="IPR011989">
    <property type="entry name" value="ARM-like"/>
</dbReference>
<dbReference type="Pfam" id="PF00651">
    <property type="entry name" value="BTB"/>
    <property type="match status" value="1"/>
</dbReference>
<feature type="repeat" description="ARM" evidence="2">
    <location>
        <begin position="91"/>
        <end position="133"/>
    </location>
</feature>
<dbReference type="SUPFAM" id="SSF54695">
    <property type="entry name" value="POZ domain"/>
    <property type="match status" value="1"/>
</dbReference>